<feature type="non-terminal residue" evidence="1">
    <location>
        <position position="67"/>
    </location>
</feature>
<dbReference type="GO" id="GO:0016874">
    <property type="term" value="F:ligase activity"/>
    <property type="evidence" value="ECO:0007669"/>
    <property type="project" value="UniProtKB-KW"/>
</dbReference>
<keyword evidence="1" id="KW-0436">Ligase</keyword>
<evidence type="ECO:0000313" key="1">
    <source>
        <dbReference type="EMBL" id="MFD0800803.1"/>
    </source>
</evidence>
<gene>
    <name evidence="1" type="ORF">ACFQZU_05645</name>
</gene>
<dbReference type="EMBL" id="JBHTHR010000100">
    <property type="protein sequence ID" value="MFD0800803.1"/>
    <property type="molecule type" value="Genomic_DNA"/>
</dbReference>
<keyword evidence="2" id="KW-1185">Reference proteome</keyword>
<dbReference type="SUPFAM" id="SSF56801">
    <property type="entry name" value="Acetyl-CoA synthetase-like"/>
    <property type="match status" value="1"/>
</dbReference>
<reference evidence="2" key="1">
    <citation type="journal article" date="2019" name="Int. J. Syst. Evol. Microbiol.">
        <title>The Global Catalogue of Microorganisms (GCM) 10K type strain sequencing project: providing services to taxonomists for standard genome sequencing and annotation.</title>
        <authorList>
            <consortium name="The Broad Institute Genomics Platform"/>
            <consortium name="The Broad Institute Genome Sequencing Center for Infectious Disease"/>
            <person name="Wu L."/>
            <person name="Ma J."/>
        </authorList>
    </citation>
    <scope>NUCLEOTIDE SEQUENCE [LARGE SCALE GENOMIC DNA]</scope>
    <source>
        <strain evidence="2">CCUG 63369</strain>
    </source>
</reference>
<protein>
    <submittedName>
        <fullName evidence="1">Long-chain fatty acid--CoA ligase</fullName>
    </submittedName>
</protein>
<comment type="caution">
    <text evidence="1">The sequence shown here is derived from an EMBL/GenBank/DDBJ whole genome shotgun (WGS) entry which is preliminary data.</text>
</comment>
<accession>A0ABW3BDI3</accession>
<name>A0ABW3BDI3_9ACTN</name>
<dbReference type="Proteomes" id="UP001596956">
    <property type="component" value="Unassembled WGS sequence"/>
</dbReference>
<evidence type="ECO:0000313" key="2">
    <source>
        <dbReference type="Proteomes" id="UP001596956"/>
    </source>
</evidence>
<organism evidence="1 2">
    <name type="scientific">Streptomonospora algeriensis</name>
    <dbReference type="NCBI Taxonomy" id="995084"/>
    <lineage>
        <taxon>Bacteria</taxon>
        <taxon>Bacillati</taxon>
        <taxon>Actinomycetota</taxon>
        <taxon>Actinomycetes</taxon>
        <taxon>Streptosporangiales</taxon>
        <taxon>Nocardiopsidaceae</taxon>
        <taxon>Streptomonospora</taxon>
    </lineage>
</organism>
<proteinExistence type="predicted"/>
<sequence>MSVLCCVNAPELDARYRAEAEPVRRGDRGGFESDGALRVIDRLKRVVRRGGYSISPREAERHAAAHP</sequence>